<accession>A0AAE1EUN2</accession>
<proteinExistence type="predicted"/>
<reference evidence="1" key="1">
    <citation type="submission" date="2023-10" db="EMBL/GenBank/DDBJ databases">
        <title>Genome assemblies of two species of porcelain crab, Petrolisthes cinctipes and Petrolisthes manimaculis (Anomura: Porcellanidae).</title>
        <authorList>
            <person name="Angst P."/>
        </authorList>
    </citation>
    <scope>NUCLEOTIDE SEQUENCE</scope>
    <source>
        <strain evidence="1">PB745_01</strain>
        <tissue evidence="1">Gill</tissue>
    </source>
</reference>
<gene>
    <name evidence="1" type="ORF">Pcinc_032335</name>
</gene>
<dbReference type="EMBL" id="JAWQEG010004419">
    <property type="protein sequence ID" value="KAK3861731.1"/>
    <property type="molecule type" value="Genomic_DNA"/>
</dbReference>
<dbReference type="Proteomes" id="UP001286313">
    <property type="component" value="Unassembled WGS sequence"/>
</dbReference>
<evidence type="ECO:0000313" key="1">
    <source>
        <dbReference type="EMBL" id="KAK3861731.1"/>
    </source>
</evidence>
<name>A0AAE1EUN2_PETCI</name>
<dbReference type="Gene3D" id="1.20.58.70">
    <property type="match status" value="1"/>
</dbReference>
<sequence>MGMEVKVRWQYRWRTTFTPEQAQMDHFLAKVDIVRGDLEKMEVKVSEVQKLHGQILSTSTTEE</sequence>
<protein>
    <submittedName>
        <fullName evidence="1">Uncharacterized protein</fullName>
    </submittedName>
</protein>
<keyword evidence="2" id="KW-1185">Reference proteome</keyword>
<dbReference type="AlphaFoldDB" id="A0AAE1EUN2"/>
<comment type="caution">
    <text evidence="1">The sequence shown here is derived from an EMBL/GenBank/DDBJ whole genome shotgun (WGS) entry which is preliminary data.</text>
</comment>
<evidence type="ECO:0000313" key="2">
    <source>
        <dbReference type="Proteomes" id="UP001286313"/>
    </source>
</evidence>
<feature type="non-terminal residue" evidence="1">
    <location>
        <position position="1"/>
    </location>
</feature>
<organism evidence="1 2">
    <name type="scientific">Petrolisthes cinctipes</name>
    <name type="common">Flat porcelain crab</name>
    <dbReference type="NCBI Taxonomy" id="88211"/>
    <lineage>
        <taxon>Eukaryota</taxon>
        <taxon>Metazoa</taxon>
        <taxon>Ecdysozoa</taxon>
        <taxon>Arthropoda</taxon>
        <taxon>Crustacea</taxon>
        <taxon>Multicrustacea</taxon>
        <taxon>Malacostraca</taxon>
        <taxon>Eumalacostraca</taxon>
        <taxon>Eucarida</taxon>
        <taxon>Decapoda</taxon>
        <taxon>Pleocyemata</taxon>
        <taxon>Anomura</taxon>
        <taxon>Galatheoidea</taxon>
        <taxon>Porcellanidae</taxon>
        <taxon>Petrolisthes</taxon>
    </lineage>
</organism>